<protein>
    <recommendedName>
        <fullName evidence="2">N-acetyltransferase domain-containing protein</fullName>
    </recommendedName>
</protein>
<dbReference type="EMBL" id="MK072540">
    <property type="protein sequence ID" value="AYV87201.1"/>
    <property type="molecule type" value="Genomic_DNA"/>
</dbReference>
<evidence type="ECO:0000259" key="2">
    <source>
        <dbReference type="Pfam" id="PF13508"/>
    </source>
</evidence>
<dbReference type="Gene3D" id="3.40.630.30">
    <property type="match status" value="1"/>
</dbReference>
<accession>A0A3G5AKC2</accession>
<dbReference type="InterPro" id="IPR016181">
    <property type="entry name" value="Acyl_CoA_acyltransferase"/>
</dbReference>
<feature type="region of interest" description="Disordered" evidence="1">
    <location>
        <begin position="271"/>
        <end position="312"/>
    </location>
</feature>
<dbReference type="InterPro" id="IPR000182">
    <property type="entry name" value="GNAT_dom"/>
</dbReference>
<evidence type="ECO:0000313" key="3">
    <source>
        <dbReference type="EMBL" id="AYV87201.1"/>
    </source>
</evidence>
<dbReference type="Pfam" id="PF13508">
    <property type="entry name" value="Acetyltransf_7"/>
    <property type="match status" value="1"/>
</dbReference>
<feature type="compositionally biased region" description="Low complexity" evidence="1">
    <location>
        <begin position="279"/>
        <end position="305"/>
    </location>
</feature>
<dbReference type="SUPFAM" id="SSF55729">
    <property type="entry name" value="Acyl-CoA N-acyltransferases (Nat)"/>
    <property type="match status" value="1"/>
</dbReference>
<dbReference type="GO" id="GO:0016747">
    <property type="term" value="F:acyltransferase activity, transferring groups other than amino-acyl groups"/>
    <property type="evidence" value="ECO:0007669"/>
    <property type="project" value="InterPro"/>
</dbReference>
<gene>
    <name evidence="3" type="ORF">Sylvanvirus34_10</name>
</gene>
<feature type="domain" description="N-acetyltransferase" evidence="2">
    <location>
        <begin position="117"/>
        <end position="190"/>
    </location>
</feature>
<evidence type="ECO:0000256" key="1">
    <source>
        <dbReference type="SAM" id="MobiDB-lite"/>
    </source>
</evidence>
<organism evidence="3">
    <name type="scientific">Sylvanvirus sp</name>
    <dbReference type="NCBI Taxonomy" id="2487774"/>
    <lineage>
        <taxon>Viruses</taxon>
    </lineage>
</organism>
<proteinExistence type="predicted"/>
<name>A0A3G5AKC2_9VIRU</name>
<reference evidence="3" key="1">
    <citation type="submission" date="2018-10" db="EMBL/GenBank/DDBJ databases">
        <title>Hidden diversity of soil giant viruses.</title>
        <authorList>
            <person name="Schulz F."/>
            <person name="Alteio L."/>
            <person name="Goudeau D."/>
            <person name="Ryan E.M."/>
            <person name="Malmstrom R.R."/>
            <person name="Blanchard J."/>
            <person name="Woyke T."/>
        </authorList>
    </citation>
    <scope>NUCLEOTIDE SEQUENCE</scope>
    <source>
        <strain evidence="3">SYV1</strain>
    </source>
</reference>
<sequence length="312" mass="35733">MDLISTDVSQTPQVLHSSNLSFEVIRRTDCSKAEWNVHERTIRGLASPSRGLCTSIVHKFVQQRTMCCDVLVVMYDESQPPYCTRRASEKDIKDITDQGVDRQFEDIEQLPLPIAKRSIGFAILTFFAKKNHELYIPVMCAEKGYGRALMDKVKSLAIEYDGIKRKPKVEFITLSALVQVINFYRKMGFRHFEPPRHTERKCVSIVANKLMNQYFKTRQEVFEHKEMSSFVDLLTREHLLSNKEPGDVFDRIADGVNMSWCVVRVRPIPNKMTAKRKQSTSNSSSSKPSNVSVSLPSSESSTSSSRSKRQRK</sequence>